<evidence type="ECO:0000256" key="1">
    <source>
        <dbReference type="ARBA" id="ARBA00005820"/>
    </source>
</evidence>
<dbReference type="InterPro" id="IPR011990">
    <property type="entry name" value="TPR-like_helical_dom_sf"/>
</dbReference>
<dbReference type="Proteomes" id="UP000772196">
    <property type="component" value="Unassembled WGS sequence"/>
</dbReference>
<dbReference type="PANTHER" id="PTHR35807">
    <property type="entry name" value="TRANSCRIPTIONAL REGULATOR REDD-RELATED"/>
    <property type="match status" value="1"/>
</dbReference>
<dbReference type="InterPro" id="IPR001867">
    <property type="entry name" value="OmpR/PhoB-type_DNA-bd"/>
</dbReference>
<dbReference type="PROSITE" id="PS51755">
    <property type="entry name" value="OMPR_PHOB"/>
    <property type="match status" value="1"/>
</dbReference>
<dbReference type="InterPro" id="IPR051677">
    <property type="entry name" value="AfsR-DnrI-RedD_regulator"/>
</dbReference>
<accession>A0ABX1H128</accession>
<evidence type="ECO:0000256" key="4">
    <source>
        <dbReference type="ARBA" id="ARBA00023015"/>
    </source>
</evidence>
<dbReference type="SUPFAM" id="SSF48452">
    <property type="entry name" value="TPR-like"/>
    <property type="match status" value="3"/>
</dbReference>
<dbReference type="SUPFAM" id="SSF46894">
    <property type="entry name" value="C-terminal effector domain of the bipartite response regulators"/>
    <property type="match status" value="1"/>
</dbReference>
<dbReference type="InterPro" id="IPR002182">
    <property type="entry name" value="NB-ARC"/>
</dbReference>
<dbReference type="Gene3D" id="1.10.8.430">
    <property type="entry name" value="Helical domain of apoptotic protease-activating factors"/>
    <property type="match status" value="1"/>
</dbReference>
<keyword evidence="7" id="KW-0802">TPR repeat</keyword>
<dbReference type="SMART" id="SM01043">
    <property type="entry name" value="BTAD"/>
    <property type="match status" value="1"/>
</dbReference>
<name>A0ABX1H128_9ACTN</name>
<dbReference type="PANTHER" id="PTHR35807:SF1">
    <property type="entry name" value="TRANSCRIPTIONAL REGULATOR REDD"/>
    <property type="match status" value="1"/>
</dbReference>
<evidence type="ECO:0000256" key="9">
    <source>
        <dbReference type="SAM" id="MobiDB-lite"/>
    </source>
</evidence>
<organism evidence="11 12">
    <name type="scientific">Streptomyces physcomitrii</name>
    <dbReference type="NCBI Taxonomy" id="2724184"/>
    <lineage>
        <taxon>Bacteria</taxon>
        <taxon>Bacillati</taxon>
        <taxon>Actinomycetota</taxon>
        <taxon>Actinomycetes</taxon>
        <taxon>Kitasatosporales</taxon>
        <taxon>Streptomycetaceae</taxon>
        <taxon>Streptomyces</taxon>
    </lineage>
</organism>
<dbReference type="InterPro" id="IPR027417">
    <property type="entry name" value="P-loop_NTPase"/>
</dbReference>
<evidence type="ECO:0000256" key="7">
    <source>
        <dbReference type="PROSITE-ProRule" id="PRU00339"/>
    </source>
</evidence>
<dbReference type="Pfam" id="PF00486">
    <property type="entry name" value="Trans_reg_C"/>
    <property type="match status" value="1"/>
</dbReference>
<evidence type="ECO:0000313" key="11">
    <source>
        <dbReference type="EMBL" id="NKI40954.1"/>
    </source>
</evidence>
<dbReference type="InterPro" id="IPR005158">
    <property type="entry name" value="BTAD"/>
</dbReference>
<dbReference type="SUPFAM" id="SSF52540">
    <property type="entry name" value="P-loop containing nucleoside triphosphate hydrolases"/>
    <property type="match status" value="1"/>
</dbReference>
<dbReference type="InterPro" id="IPR036388">
    <property type="entry name" value="WH-like_DNA-bd_sf"/>
</dbReference>
<dbReference type="InterPro" id="IPR019734">
    <property type="entry name" value="TPR_rpt"/>
</dbReference>
<comment type="caution">
    <text evidence="11">The sequence shown here is derived from an EMBL/GenBank/DDBJ whole genome shotgun (WGS) entry which is preliminary data.</text>
</comment>
<keyword evidence="2" id="KW-0677">Repeat</keyword>
<evidence type="ECO:0000256" key="5">
    <source>
        <dbReference type="ARBA" id="ARBA00023125"/>
    </source>
</evidence>
<evidence type="ECO:0000256" key="6">
    <source>
        <dbReference type="ARBA" id="ARBA00023163"/>
    </source>
</evidence>
<dbReference type="Pfam" id="PF13424">
    <property type="entry name" value="TPR_12"/>
    <property type="match status" value="2"/>
</dbReference>
<proteinExistence type="inferred from homology"/>
<dbReference type="InterPro" id="IPR042197">
    <property type="entry name" value="Apaf_helical"/>
</dbReference>
<keyword evidence="3" id="KW-0902">Two-component regulatory system</keyword>
<keyword evidence="12" id="KW-1185">Reference proteome</keyword>
<keyword evidence="4" id="KW-0805">Transcription regulation</keyword>
<gene>
    <name evidence="11" type="ORF">HFV08_06840</name>
</gene>
<dbReference type="CDD" id="cd15831">
    <property type="entry name" value="BTAD"/>
    <property type="match status" value="1"/>
</dbReference>
<dbReference type="Pfam" id="PF00931">
    <property type="entry name" value="NB-ARC"/>
    <property type="match status" value="1"/>
</dbReference>
<dbReference type="SMART" id="SM00028">
    <property type="entry name" value="TPR"/>
    <property type="match status" value="6"/>
</dbReference>
<dbReference type="PRINTS" id="PR00364">
    <property type="entry name" value="DISEASERSIST"/>
</dbReference>
<feature type="DNA-binding region" description="OmpR/PhoB-type" evidence="8">
    <location>
        <begin position="1"/>
        <end position="67"/>
    </location>
</feature>
<dbReference type="Gene3D" id="1.10.10.10">
    <property type="entry name" value="Winged helix-like DNA-binding domain superfamily/Winged helix DNA-binding domain"/>
    <property type="match status" value="1"/>
</dbReference>
<dbReference type="Gene3D" id="3.40.50.300">
    <property type="entry name" value="P-loop containing nucleotide triphosphate hydrolases"/>
    <property type="match status" value="1"/>
</dbReference>
<feature type="domain" description="OmpR/PhoB-type" evidence="10">
    <location>
        <begin position="1"/>
        <end position="67"/>
    </location>
</feature>
<feature type="repeat" description="TPR" evidence="7">
    <location>
        <begin position="926"/>
        <end position="959"/>
    </location>
</feature>
<evidence type="ECO:0000259" key="10">
    <source>
        <dbReference type="PROSITE" id="PS51755"/>
    </source>
</evidence>
<dbReference type="Pfam" id="PF03704">
    <property type="entry name" value="BTAD"/>
    <property type="match status" value="1"/>
</dbReference>
<keyword evidence="6" id="KW-0804">Transcription</keyword>
<evidence type="ECO:0000256" key="2">
    <source>
        <dbReference type="ARBA" id="ARBA00022737"/>
    </source>
</evidence>
<evidence type="ECO:0000256" key="3">
    <source>
        <dbReference type="ARBA" id="ARBA00023012"/>
    </source>
</evidence>
<comment type="similarity">
    <text evidence="1">Belongs to the AfsR/DnrI/RedD regulatory family.</text>
</comment>
<feature type="region of interest" description="Disordered" evidence="9">
    <location>
        <begin position="250"/>
        <end position="269"/>
    </location>
</feature>
<dbReference type="PROSITE" id="PS50005">
    <property type="entry name" value="TPR"/>
    <property type="match status" value="1"/>
</dbReference>
<dbReference type="Gene3D" id="1.25.40.10">
    <property type="entry name" value="Tetratricopeptide repeat domain"/>
    <property type="match status" value="3"/>
</dbReference>
<evidence type="ECO:0000256" key="8">
    <source>
        <dbReference type="PROSITE-ProRule" id="PRU01091"/>
    </source>
</evidence>
<sequence length="1060" mass="116531">MSLALNIGRLLTVDTLIDRLWDGDPPDHARSSVHSHVSRLRRKLKEAGAPPGAQPLIRRNHAYGLEESFISVDYLGFRGLIEQARTAASRGEDERVVELLSTARALWRGEALAGMDGLWPKRVRREFAEKHADAVLTQSAACLRLGRYPDLIPDLTELTQQEPEDEVLGLQLMLSLYGAGRYSDAMRVHQRISSVLRSQHGTPPGPRLARLHEDMLRRRPVEELVRECLGERGAAGGPRGAETVRWEAPLPGEHEARTPAPSRDPAARSILRDRPRALPPYARVIGRSRELDAITGELSEVGNAGGTVVVTGTAGVGKSALAVQAARVLAERYPDGELYLNLRTYSGSQPPLDPEEALATLLRMLLGHEHPVPLTLAELTATWRSSLARLRCVVVLDDAKDAAHIGSLLPGDSTSLMLVTSRRRIGGLPRALNVALELLEPQDAIAMFREIVGPERTQDIAVVARIVRLCGYLPLAIDIVGHRLRGRPAWNLGALSERLERHPGRLHELRDSDRQVERALAMSYEALTPTEQSAFRLLSLHPGAEFSLGAAAALLDRAEPQAEPLVDELLTTHLLQETEADRYHYLDLLGEFARSLVQRHDSAEEQEAAMLRLLAFYGRAVAQADLSAHPHTWRPPADPYSPTGRPGPLPFATTAQAARTWLRKERGTLLALVQYARTRGDTDTAVFLAQHLFASLDEDGRWGEARALAELSADHWRARGRTAPLCRALLILSGALMQLSDYPRARRTAEEVLSLSRAQGISVAEGEALRILGVLQWHQGAFAPAIEFFEAALPIKKATGTAIEAARLLNNIAISSNYLGRYEEALSSLGAAIEEFRRAGDTKAVGSALSNKATFHMDREDNELARECLEEAIPLLESSGNLYESATARANMADLLVKSGEPSKALPVYRESLAIHRESGDQKSQVNCLNGLGAAYHALERHEEALDQYHASIRLAQDLGATHDEIVARIGAGRTMHSLGRVSDAFDMLASAVALARRVGEADEQVRALAHFVRFLRAENNMREAYARVIGALDVLGSRTHPDREYLLRVRRELRQVSTE</sequence>
<reference evidence="11 12" key="1">
    <citation type="submission" date="2020-04" db="EMBL/GenBank/DDBJ databases">
        <title>Phylogenetic Diversity and Antibacterial Activity against Ralstonia solanacearum of Endophytic Actinomycete Isolated from Moss.</title>
        <authorList>
            <person name="Zhuang X."/>
        </authorList>
    </citation>
    <scope>NUCLEOTIDE SEQUENCE [LARGE SCALE GENOMIC DNA]</scope>
    <source>
        <strain evidence="11 12">LD120</strain>
    </source>
</reference>
<dbReference type="InterPro" id="IPR016032">
    <property type="entry name" value="Sig_transdc_resp-reg_C-effctor"/>
</dbReference>
<dbReference type="EMBL" id="JAAWWP010000003">
    <property type="protein sequence ID" value="NKI40954.1"/>
    <property type="molecule type" value="Genomic_DNA"/>
</dbReference>
<evidence type="ECO:0000313" key="12">
    <source>
        <dbReference type="Proteomes" id="UP000772196"/>
    </source>
</evidence>
<keyword evidence="5 8" id="KW-0238">DNA-binding</keyword>
<protein>
    <submittedName>
        <fullName evidence="11">Tetratricopeptide repeat protein</fullName>
    </submittedName>
</protein>